<dbReference type="HOGENOM" id="CLU_068277_0_0_1"/>
<evidence type="ECO:0000313" key="2">
    <source>
        <dbReference type="EMBL" id="EGW31272.1"/>
    </source>
</evidence>
<evidence type="ECO:0000313" key="3">
    <source>
        <dbReference type="Proteomes" id="UP000000709"/>
    </source>
</evidence>
<dbReference type="OrthoDB" id="3984304at2759"/>
<gene>
    <name evidence="2" type="ORF">SPAPADRAFT_67348</name>
</gene>
<sequence length="366" mass="41572">MLQRPVVEELTQPCSKPQPPPEPRQSQENIEPEIRTITIPSTSPIQRQENQLNQDHTIPVSTDNVHCHTAPVFKPAQFPLLGRIREPINNPIQINQVSTNNGTSNISPGFTNSSSSFFDIETSASQETQIPYSDIELSILSPHQPPYEPINHPSGSSDPAMRARLDRLEQRRSMFPHVDMFVEYTEERYRRFRPSDSQHNNEAIITGNHPYQSDKYESGTKPESSFFYRFTSWRKKPEQQQHQTPDLENQISPVLEGSSTQPHVKHLNLKPNTSRSIIIPSPSTITTEPGLTSAPVYTPKAIPINEYPLNFEKLPGDDDLRRTQIINSLDDEVRDLIDGVDNFIVECFAGIWSVMTAIGDFFVTLY</sequence>
<dbReference type="Proteomes" id="UP000000709">
    <property type="component" value="Unassembled WGS sequence"/>
</dbReference>
<dbReference type="InParanoid" id="G3AR97"/>
<dbReference type="eggNOG" id="ENOG502SFR5">
    <property type="taxonomic scope" value="Eukaryota"/>
</dbReference>
<dbReference type="EMBL" id="GL996503">
    <property type="protein sequence ID" value="EGW31272.1"/>
    <property type="molecule type" value="Genomic_DNA"/>
</dbReference>
<feature type="region of interest" description="Disordered" evidence="1">
    <location>
        <begin position="193"/>
        <end position="218"/>
    </location>
</feature>
<dbReference type="KEGG" id="spaa:SPAPADRAFT_67348"/>
<reference evidence="2 3" key="1">
    <citation type="journal article" date="2011" name="Proc. Natl. Acad. Sci. U.S.A.">
        <title>Comparative genomics of xylose-fermenting fungi for enhanced biofuel production.</title>
        <authorList>
            <person name="Wohlbach D.J."/>
            <person name="Kuo A."/>
            <person name="Sato T.K."/>
            <person name="Potts K.M."/>
            <person name="Salamov A.A."/>
            <person name="LaButti K.M."/>
            <person name="Sun H."/>
            <person name="Clum A."/>
            <person name="Pangilinan J.L."/>
            <person name="Lindquist E.A."/>
            <person name="Lucas S."/>
            <person name="Lapidus A."/>
            <person name="Jin M."/>
            <person name="Gunawan C."/>
            <person name="Balan V."/>
            <person name="Dale B.E."/>
            <person name="Jeffries T.W."/>
            <person name="Zinkel R."/>
            <person name="Barry K.W."/>
            <person name="Grigoriev I.V."/>
            <person name="Gasch A.P."/>
        </authorList>
    </citation>
    <scope>NUCLEOTIDE SEQUENCE [LARGE SCALE GENOMIC DNA]</scope>
    <source>
        <strain evidence="3">NRRL Y-27907 / 11-Y1</strain>
    </source>
</reference>
<feature type="compositionally biased region" description="Low complexity" evidence="1">
    <location>
        <begin position="35"/>
        <end position="45"/>
    </location>
</feature>
<dbReference type="RefSeq" id="XP_007376050.1">
    <property type="nucleotide sequence ID" value="XM_007375988.1"/>
</dbReference>
<accession>G3AR97</accession>
<proteinExistence type="predicted"/>
<protein>
    <submittedName>
        <fullName evidence="2">Uncharacterized protein</fullName>
    </submittedName>
</protein>
<evidence type="ECO:0000256" key="1">
    <source>
        <dbReference type="SAM" id="MobiDB-lite"/>
    </source>
</evidence>
<feature type="region of interest" description="Disordered" evidence="1">
    <location>
        <begin position="1"/>
        <end position="51"/>
    </location>
</feature>
<keyword evidence="3" id="KW-1185">Reference proteome</keyword>
<name>G3AR97_SPAPN</name>
<organism evidence="3">
    <name type="scientific">Spathaspora passalidarum (strain NRRL Y-27907 / 11-Y1)</name>
    <dbReference type="NCBI Taxonomy" id="619300"/>
    <lineage>
        <taxon>Eukaryota</taxon>
        <taxon>Fungi</taxon>
        <taxon>Dikarya</taxon>
        <taxon>Ascomycota</taxon>
        <taxon>Saccharomycotina</taxon>
        <taxon>Pichiomycetes</taxon>
        <taxon>Debaryomycetaceae</taxon>
        <taxon>Spathaspora</taxon>
    </lineage>
</organism>
<dbReference type="AlphaFoldDB" id="G3AR97"/>
<dbReference type="GeneID" id="18875157"/>